<accession>A0A7C3LWE9</accession>
<dbReference type="AlphaFoldDB" id="A0A7C3LWE9"/>
<dbReference type="InterPro" id="IPR010235">
    <property type="entry name" value="HepT"/>
</dbReference>
<keyword evidence="1" id="KW-0808">Transferase</keyword>
<sequence length="132" mass="15315">MSSLNLEPLEKAIEQLKSGIKQSHADPHNELLRDGVIQRFEYTMDLGWKLLQRYLKHIVQIDESAIRTKNDLFREAARLGIISSAEAWIGHYEARNETSHSYDSETARRVFERAKLFLPDASRLLETFKDVT</sequence>
<evidence type="ECO:0000313" key="1">
    <source>
        <dbReference type="EMBL" id="HFT94183.1"/>
    </source>
</evidence>
<protein>
    <submittedName>
        <fullName evidence="1">Nucleotidyltransferase</fullName>
    </submittedName>
</protein>
<organism evidence="1">
    <name type="scientific">Leptospirillum ferriphilum</name>
    <dbReference type="NCBI Taxonomy" id="178606"/>
    <lineage>
        <taxon>Bacteria</taxon>
        <taxon>Pseudomonadati</taxon>
        <taxon>Nitrospirota</taxon>
        <taxon>Nitrospiria</taxon>
        <taxon>Nitrospirales</taxon>
        <taxon>Nitrospiraceae</taxon>
        <taxon>Leptospirillum</taxon>
    </lineage>
</organism>
<comment type="caution">
    <text evidence="1">The sequence shown here is derived from an EMBL/GenBank/DDBJ whole genome shotgun (WGS) entry which is preliminary data.</text>
</comment>
<dbReference type="NCBIfam" id="TIGR01987">
    <property type="entry name" value="HI0074"/>
    <property type="match status" value="1"/>
</dbReference>
<dbReference type="GO" id="GO:0016740">
    <property type="term" value="F:transferase activity"/>
    <property type="evidence" value="ECO:0007669"/>
    <property type="project" value="UniProtKB-KW"/>
</dbReference>
<proteinExistence type="predicted"/>
<name>A0A7C3LWE9_9BACT</name>
<dbReference type="EMBL" id="DTMM01000211">
    <property type="protein sequence ID" value="HFT94183.1"/>
    <property type="molecule type" value="Genomic_DNA"/>
</dbReference>
<gene>
    <name evidence="1" type="ORF">ENX03_09720</name>
</gene>
<dbReference type="Gene3D" id="1.20.120.330">
    <property type="entry name" value="Nucleotidyltransferases domain 2"/>
    <property type="match status" value="1"/>
</dbReference>
<dbReference type="SUPFAM" id="SSF81593">
    <property type="entry name" value="Nucleotidyltransferase substrate binding subunit/domain"/>
    <property type="match status" value="1"/>
</dbReference>
<reference evidence="1" key="1">
    <citation type="journal article" date="2020" name="mSystems">
        <title>Genome- and Community-Level Interaction Insights into Carbon Utilization and Element Cycling Functions of Hydrothermarchaeota in Hydrothermal Sediment.</title>
        <authorList>
            <person name="Zhou Z."/>
            <person name="Liu Y."/>
            <person name="Xu W."/>
            <person name="Pan J."/>
            <person name="Luo Z.H."/>
            <person name="Li M."/>
        </authorList>
    </citation>
    <scope>NUCLEOTIDE SEQUENCE [LARGE SCALE GENOMIC DNA]</scope>
    <source>
        <strain evidence="1">SpSt-902</strain>
    </source>
</reference>
<dbReference type="Pfam" id="PF08780">
    <property type="entry name" value="NTase_sub_bind"/>
    <property type="match status" value="1"/>
</dbReference>